<evidence type="ECO:0000313" key="1">
    <source>
        <dbReference type="EMBL" id="CAD7454424.1"/>
    </source>
</evidence>
<sequence length="196" mass="22252">MTYPLPLGPLVTSVKTNKSKAFWRQLLGEAPVVLSSTAEDEEIEVKHLMWTLQHHHVASATIEKGYPSQHIVVPSGSYSDRKPDIHNINIAEVFSHEPEEFELNAFMSVLVSYRIHKHFSDPYITVDSIIDVNDEVIILNYKDARDTMLPNPNPSVTVQNIFDKLKDPFSSIISGPSSYGKSHFVAYFIRHLDTIY</sequence>
<organism evidence="1">
    <name type="scientific">Timema tahoe</name>
    <dbReference type="NCBI Taxonomy" id="61484"/>
    <lineage>
        <taxon>Eukaryota</taxon>
        <taxon>Metazoa</taxon>
        <taxon>Ecdysozoa</taxon>
        <taxon>Arthropoda</taxon>
        <taxon>Hexapoda</taxon>
        <taxon>Insecta</taxon>
        <taxon>Pterygota</taxon>
        <taxon>Neoptera</taxon>
        <taxon>Polyneoptera</taxon>
        <taxon>Phasmatodea</taxon>
        <taxon>Timematodea</taxon>
        <taxon>Timematoidea</taxon>
        <taxon>Timematidae</taxon>
        <taxon>Timema</taxon>
    </lineage>
</organism>
<gene>
    <name evidence="1" type="ORF">TTEB3V08_LOCUS2528</name>
</gene>
<proteinExistence type="predicted"/>
<dbReference type="AlphaFoldDB" id="A0A7R9IB88"/>
<protein>
    <submittedName>
        <fullName evidence="1">Uncharacterized protein</fullName>
    </submittedName>
</protein>
<dbReference type="EMBL" id="OE000599">
    <property type="protein sequence ID" value="CAD7454424.1"/>
    <property type="molecule type" value="Genomic_DNA"/>
</dbReference>
<reference evidence="1" key="1">
    <citation type="submission" date="2020-11" db="EMBL/GenBank/DDBJ databases">
        <authorList>
            <person name="Tran Van P."/>
        </authorList>
    </citation>
    <scope>NUCLEOTIDE SEQUENCE</scope>
</reference>
<accession>A0A7R9IB88</accession>
<name>A0A7R9IB88_9NEOP</name>